<keyword evidence="3" id="KW-1003">Cell membrane</keyword>
<comment type="similarity">
    <text evidence="2">Belongs to the plant LTP family.</text>
</comment>
<organism evidence="13 14">
    <name type="scientific">Erythroxylum novogranatense</name>
    <dbReference type="NCBI Taxonomy" id="1862640"/>
    <lineage>
        <taxon>Eukaryota</taxon>
        <taxon>Viridiplantae</taxon>
        <taxon>Streptophyta</taxon>
        <taxon>Embryophyta</taxon>
        <taxon>Tracheophyta</taxon>
        <taxon>Spermatophyta</taxon>
        <taxon>Magnoliopsida</taxon>
        <taxon>eudicotyledons</taxon>
        <taxon>Gunneridae</taxon>
        <taxon>Pentapetalae</taxon>
        <taxon>rosids</taxon>
        <taxon>fabids</taxon>
        <taxon>Malpighiales</taxon>
        <taxon>Erythroxylaceae</taxon>
        <taxon>Erythroxylum</taxon>
    </lineage>
</organism>
<keyword evidence="4" id="KW-0336">GPI-anchor</keyword>
<dbReference type="EMBL" id="JAIWQS010000008">
    <property type="protein sequence ID" value="KAJ8899383.1"/>
    <property type="molecule type" value="Genomic_DNA"/>
</dbReference>
<evidence type="ECO:0000256" key="9">
    <source>
        <dbReference type="SAM" id="MobiDB-lite"/>
    </source>
</evidence>
<dbReference type="CDD" id="cd00010">
    <property type="entry name" value="AAI_LTSS"/>
    <property type="match status" value="1"/>
</dbReference>
<keyword evidence="10" id="KW-0812">Transmembrane</keyword>
<dbReference type="PANTHER" id="PTHR33044">
    <property type="entry name" value="BIFUNCTIONAL INHIBITOR/LIPID-TRANSFER PROTEIN/SEED STORAGE 2S ALBUMIN SUPERFAMILY PROTEIN-RELATED"/>
    <property type="match status" value="1"/>
</dbReference>
<evidence type="ECO:0000313" key="14">
    <source>
        <dbReference type="Proteomes" id="UP001159364"/>
    </source>
</evidence>
<evidence type="ECO:0000256" key="11">
    <source>
        <dbReference type="SAM" id="SignalP"/>
    </source>
</evidence>
<accession>A0AAV8UCU4</accession>
<dbReference type="SUPFAM" id="SSF47699">
    <property type="entry name" value="Bifunctional inhibitor/lipid-transfer protein/seed storage 2S albumin"/>
    <property type="match status" value="1"/>
</dbReference>
<keyword evidence="8" id="KW-0449">Lipoprotein</keyword>
<keyword evidence="5 11" id="KW-0732">Signal</keyword>
<evidence type="ECO:0000256" key="8">
    <source>
        <dbReference type="ARBA" id="ARBA00023288"/>
    </source>
</evidence>
<feature type="region of interest" description="Disordered" evidence="9">
    <location>
        <begin position="127"/>
        <end position="173"/>
    </location>
</feature>
<dbReference type="Pfam" id="PF14368">
    <property type="entry name" value="LTP_2"/>
    <property type="match status" value="1"/>
</dbReference>
<feature type="transmembrane region" description="Helical" evidence="10">
    <location>
        <begin position="185"/>
        <end position="204"/>
    </location>
</feature>
<keyword evidence="14" id="KW-1185">Reference proteome</keyword>
<dbReference type="GO" id="GO:0098552">
    <property type="term" value="C:side of membrane"/>
    <property type="evidence" value="ECO:0007669"/>
    <property type="project" value="UniProtKB-KW"/>
</dbReference>
<name>A0AAV8UCU4_9ROSI</name>
<evidence type="ECO:0000256" key="5">
    <source>
        <dbReference type="ARBA" id="ARBA00022729"/>
    </source>
</evidence>
<comment type="caution">
    <text evidence="13">The sequence shown here is derived from an EMBL/GenBank/DDBJ whole genome shotgun (WGS) entry which is preliminary data.</text>
</comment>
<evidence type="ECO:0000256" key="10">
    <source>
        <dbReference type="SAM" id="Phobius"/>
    </source>
</evidence>
<evidence type="ECO:0000256" key="3">
    <source>
        <dbReference type="ARBA" id="ARBA00022475"/>
    </source>
</evidence>
<dbReference type="InterPro" id="IPR043325">
    <property type="entry name" value="LTSS"/>
</dbReference>
<dbReference type="AlphaFoldDB" id="A0AAV8UCU4"/>
<sequence length="207" mass="21199">MNFFKVFHLTALLVLPFLLISVNGQISTPCTASMISSFTPCINYVTGSSANGTSPTSTCCSTLKTLMSTSMDCTCLVLTANIPVQLPFNRTLALSLPRACNMDGVPIQCKASGSPLPAPGPVLFAPPPPATASSPLSPGASKAVATAPSPESEATPLTPASPPASAEAPSKPAGIRPVMLPSSTVLSYACPPAYLLMLVAIMVLKSY</sequence>
<evidence type="ECO:0000256" key="6">
    <source>
        <dbReference type="ARBA" id="ARBA00023157"/>
    </source>
</evidence>
<dbReference type="Gene3D" id="1.10.110.10">
    <property type="entry name" value="Plant lipid-transfer and hydrophobic proteins"/>
    <property type="match status" value="1"/>
</dbReference>
<comment type="subcellular location">
    <subcellularLocation>
        <location evidence="1">Cell membrane</location>
        <topology evidence="1">Lipid-anchor</topology>
        <topology evidence="1">GPI-anchor</topology>
    </subcellularLocation>
</comment>
<keyword evidence="10" id="KW-0472">Membrane</keyword>
<feature type="chain" id="PRO_5043361764" description="Bifunctional inhibitor/plant lipid transfer protein/seed storage helical domain-containing protein" evidence="11">
    <location>
        <begin position="25"/>
        <end position="207"/>
    </location>
</feature>
<feature type="signal peptide" evidence="11">
    <location>
        <begin position="1"/>
        <end position="24"/>
    </location>
</feature>
<keyword evidence="10" id="KW-1133">Transmembrane helix</keyword>
<gene>
    <name evidence="13" type="ORF">K2173_018357</name>
</gene>
<evidence type="ECO:0000256" key="7">
    <source>
        <dbReference type="ARBA" id="ARBA00023180"/>
    </source>
</evidence>
<evidence type="ECO:0000256" key="1">
    <source>
        <dbReference type="ARBA" id="ARBA00004609"/>
    </source>
</evidence>
<feature type="compositionally biased region" description="Low complexity" evidence="9">
    <location>
        <begin position="152"/>
        <end position="173"/>
    </location>
</feature>
<keyword evidence="7" id="KW-0325">Glycoprotein</keyword>
<keyword evidence="6" id="KW-1015">Disulfide bond</keyword>
<dbReference type="Proteomes" id="UP001159364">
    <property type="component" value="Linkage Group LG08"/>
</dbReference>
<protein>
    <recommendedName>
        <fullName evidence="12">Bifunctional inhibitor/plant lipid transfer protein/seed storage helical domain-containing protein</fullName>
    </recommendedName>
</protein>
<dbReference type="InterPro" id="IPR036312">
    <property type="entry name" value="Bifun_inhib/LTP/seed_sf"/>
</dbReference>
<dbReference type="SMART" id="SM00499">
    <property type="entry name" value="AAI"/>
    <property type="match status" value="1"/>
</dbReference>
<proteinExistence type="inferred from homology"/>
<dbReference type="GO" id="GO:0005886">
    <property type="term" value="C:plasma membrane"/>
    <property type="evidence" value="ECO:0007669"/>
    <property type="project" value="UniProtKB-SubCell"/>
</dbReference>
<feature type="domain" description="Bifunctional inhibitor/plant lipid transfer protein/seed storage helical" evidence="12">
    <location>
        <begin position="30"/>
        <end position="109"/>
    </location>
</feature>
<dbReference type="InterPro" id="IPR016140">
    <property type="entry name" value="Bifunc_inhib/LTP/seed_store"/>
</dbReference>
<evidence type="ECO:0000313" key="13">
    <source>
        <dbReference type="EMBL" id="KAJ8899383.1"/>
    </source>
</evidence>
<reference evidence="13 14" key="1">
    <citation type="submission" date="2021-09" db="EMBL/GenBank/DDBJ databases">
        <title>Genomic insights and catalytic innovation underlie evolution of tropane alkaloids biosynthesis.</title>
        <authorList>
            <person name="Wang Y.-J."/>
            <person name="Tian T."/>
            <person name="Huang J.-P."/>
            <person name="Huang S.-X."/>
        </authorList>
    </citation>
    <scope>NUCLEOTIDE SEQUENCE [LARGE SCALE GENOMIC DNA]</scope>
    <source>
        <strain evidence="13">KIB-2018</strain>
        <tissue evidence="13">Leaf</tissue>
    </source>
</reference>
<feature type="compositionally biased region" description="Low complexity" evidence="9">
    <location>
        <begin position="131"/>
        <end position="141"/>
    </location>
</feature>
<evidence type="ECO:0000256" key="4">
    <source>
        <dbReference type="ARBA" id="ARBA00022622"/>
    </source>
</evidence>
<evidence type="ECO:0000259" key="12">
    <source>
        <dbReference type="SMART" id="SM00499"/>
    </source>
</evidence>
<evidence type="ECO:0000256" key="2">
    <source>
        <dbReference type="ARBA" id="ARBA00009748"/>
    </source>
</evidence>